<dbReference type="OrthoDB" id="286404at2"/>
<dbReference type="PRINTS" id="PR00081">
    <property type="entry name" value="GDHRDH"/>
</dbReference>
<dbReference type="FunFam" id="3.40.50.720:FF:000173">
    <property type="entry name" value="3-oxoacyl-[acyl-carrier protein] reductase"/>
    <property type="match status" value="1"/>
</dbReference>
<sequence>MTELEGRIALVTGATKGIGLAVATDLARAGATVLLNHRGNPDQAQAALRTVRDVRPDAELVQADISRPDDVDRMYREIRRRHGGLDALVNNAGITQDGYAIMMGESKWRQVIDTNLTGAFLCCRAAGRMMASRRSGSIVTVCSTSAFNPPAGQANYAASKAGVLAMVKSMAKELGSYGVRVNAVVPGFVDTAMTRQMPPDRLTESLHGIPLGRIGRPEEVGSAVRFLLGDTASYITGTSLVVDGGLIS</sequence>
<evidence type="ECO:0000313" key="5">
    <source>
        <dbReference type="Proteomes" id="UP000271554"/>
    </source>
</evidence>
<dbReference type="EMBL" id="CP032698">
    <property type="protein sequence ID" value="AYG78683.1"/>
    <property type="molecule type" value="Genomic_DNA"/>
</dbReference>
<dbReference type="PANTHER" id="PTHR42879:SF2">
    <property type="entry name" value="3-OXOACYL-[ACYL-CARRIER-PROTEIN] REDUCTASE FABG"/>
    <property type="match status" value="1"/>
</dbReference>
<proteinExistence type="inferred from homology"/>
<organism evidence="4 5">
    <name type="scientific">Streptomyces hundungensis</name>
    <dbReference type="NCBI Taxonomy" id="1077946"/>
    <lineage>
        <taxon>Bacteria</taxon>
        <taxon>Bacillati</taxon>
        <taxon>Actinomycetota</taxon>
        <taxon>Actinomycetes</taxon>
        <taxon>Kitasatosporales</taxon>
        <taxon>Streptomycetaceae</taxon>
        <taxon>Streptomyces</taxon>
    </lineage>
</organism>
<dbReference type="EC" id="1.1.1.100" evidence="4"/>
<protein>
    <submittedName>
        <fullName evidence="4">3-oxoacyl-[acyl-carrier-protein] reductase FabG</fullName>
        <ecNumber evidence="4">1.1.1.100</ecNumber>
    </submittedName>
</protein>
<dbReference type="PANTHER" id="PTHR42879">
    <property type="entry name" value="3-OXOACYL-(ACYL-CARRIER-PROTEIN) REDUCTASE"/>
    <property type="match status" value="1"/>
</dbReference>
<dbReference type="InterPro" id="IPR057326">
    <property type="entry name" value="KR_dom"/>
</dbReference>
<dbReference type="InterPro" id="IPR050259">
    <property type="entry name" value="SDR"/>
</dbReference>
<gene>
    <name evidence="4" type="primary">fabG_3</name>
    <name evidence="4" type="ORF">DWB77_00791</name>
</gene>
<reference evidence="4 5" key="1">
    <citation type="submission" date="2018-10" db="EMBL/GenBank/DDBJ databases">
        <title>Relationship between Morphology and Antimicrobial Activity in Streptomyces.</title>
        <authorList>
            <person name="Kang H.J."/>
            <person name="Kim S.B."/>
        </authorList>
    </citation>
    <scope>NUCLEOTIDE SEQUENCE [LARGE SCALE GENOMIC DNA]</scope>
    <source>
        <strain evidence="4 5">BH38</strain>
    </source>
</reference>
<dbReference type="GO" id="GO:0032787">
    <property type="term" value="P:monocarboxylic acid metabolic process"/>
    <property type="evidence" value="ECO:0007669"/>
    <property type="project" value="UniProtKB-ARBA"/>
</dbReference>
<dbReference type="InterPro" id="IPR002347">
    <property type="entry name" value="SDR_fam"/>
</dbReference>
<evidence type="ECO:0000259" key="3">
    <source>
        <dbReference type="SMART" id="SM00822"/>
    </source>
</evidence>
<evidence type="ECO:0000313" key="4">
    <source>
        <dbReference type="EMBL" id="AYG78683.1"/>
    </source>
</evidence>
<dbReference type="SMART" id="SM00822">
    <property type="entry name" value="PKS_KR"/>
    <property type="match status" value="1"/>
</dbReference>
<feature type="domain" description="Ketoreductase" evidence="3">
    <location>
        <begin position="7"/>
        <end position="187"/>
    </location>
</feature>
<dbReference type="Pfam" id="PF13561">
    <property type="entry name" value="adh_short_C2"/>
    <property type="match status" value="1"/>
</dbReference>
<keyword evidence="2 4" id="KW-0560">Oxidoreductase</keyword>
<dbReference type="SUPFAM" id="SSF51735">
    <property type="entry name" value="NAD(P)-binding Rossmann-fold domains"/>
    <property type="match status" value="1"/>
</dbReference>
<dbReference type="NCBIfam" id="NF009466">
    <property type="entry name" value="PRK12826.1-2"/>
    <property type="match status" value="1"/>
</dbReference>
<dbReference type="AlphaFoldDB" id="A0A387H922"/>
<dbReference type="InterPro" id="IPR020904">
    <property type="entry name" value="Sc_DH/Rdtase_CS"/>
</dbReference>
<dbReference type="Gene3D" id="3.40.50.720">
    <property type="entry name" value="NAD(P)-binding Rossmann-like Domain"/>
    <property type="match status" value="1"/>
</dbReference>
<keyword evidence="5" id="KW-1185">Reference proteome</keyword>
<comment type="similarity">
    <text evidence="1">Belongs to the short-chain dehydrogenases/reductases (SDR) family.</text>
</comment>
<name>A0A387H922_9ACTN</name>
<dbReference type="NCBIfam" id="NF005559">
    <property type="entry name" value="PRK07231.1"/>
    <property type="match status" value="1"/>
</dbReference>
<dbReference type="KEGG" id="shun:DWB77_00791"/>
<dbReference type="Proteomes" id="UP000271554">
    <property type="component" value="Chromosome"/>
</dbReference>
<dbReference type="PRINTS" id="PR00080">
    <property type="entry name" value="SDRFAMILY"/>
</dbReference>
<evidence type="ECO:0000256" key="1">
    <source>
        <dbReference type="ARBA" id="ARBA00006484"/>
    </source>
</evidence>
<dbReference type="GO" id="GO:0004316">
    <property type="term" value="F:3-oxoacyl-[acyl-carrier-protein] reductase (NADPH) activity"/>
    <property type="evidence" value="ECO:0007669"/>
    <property type="project" value="UniProtKB-EC"/>
</dbReference>
<dbReference type="PROSITE" id="PS00061">
    <property type="entry name" value="ADH_SHORT"/>
    <property type="match status" value="1"/>
</dbReference>
<dbReference type="RefSeq" id="WP_120719902.1">
    <property type="nucleotide sequence ID" value="NZ_CP032698.1"/>
</dbReference>
<evidence type="ECO:0000256" key="2">
    <source>
        <dbReference type="ARBA" id="ARBA00023002"/>
    </source>
</evidence>
<accession>A0A387H922</accession>
<dbReference type="InterPro" id="IPR036291">
    <property type="entry name" value="NAD(P)-bd_dom_sf"/>
</dbReference>